<dbReference type="EMBL" id="JANTQA010000051">
    <property type="protein sequence ID" value="KAJ3430294.1"/>
    <property type="molecule type" value="Genomic_DNA"/>
</dbReference>
<accession>A0AAV7YNF2</accession>
<feature type="region of interest" description="Disordered" evidence="3">
    <location>
        <begin position="90"/>
        <end position="132"/>
    </location>
</feature>
<dbReference type="Gene3D" id="3.90.640.10">
    <property type="entry name" value="Actin, Chain A, domain 4"/>
    <property type="match status" value="1"/>
</dbReference>
<name>A0AAV7YNF2_9EUKA</name>
<dbReference type="Gene3D" id="3.30.420.40">
    <property type="match status" value="2"/>
</dbReference>
<evidence type="ECO:0000313" key="4">
    <source>
        <dbReference type="EMBL" id="KAJ3430294.1"/>
    </source>
</evidence>
<dbReference type="SUPFAM" id="SSF53067">
    <property type="entry name" value="Actin-like ATPase domain"/>
    <property type="match status" value="2"/>
</dbReference>
<dbReference type="AlphaFoldDB" id="A0AAV7YNF2"/>
<organism evidence="4 5">
    <name type="scientific">Anaeramoeba flamelloides</name>
    <dbReference type="NCBI Taxonomy" id="1746091"/>
    <lineage>
        <taxon>Eukaryota</taxon>
        <taxon>Metamonada</taxon>
        <taxon>Anaeramoebidae</taxon>
        <taxon>Anaeramoeba</taxon>
    </lineage>
</organism>
<keyword evidence="1" id="KW-0547">Nucleotide-binding</keyword>
<evidence type="ECO:0000256" key="3">
    <source>
        <dbReference type="SAM" id="MobiDB-lite"/>
    </source>
</evidence>
<protein>
    <submittedName>
        <fullName evidence="4">Hsp70 family protein</fullName>
    </submittedName>
</protein>
<evidence type="ECO:0000256" key="1">
    <source>
        <dbReference type="ARBA" id="ARBA00022741"/>
    </source>
</evidence>
<dbReference type="GO" id="GO:0005524">
    <property type="term" value="F:ATP binding"/>
    <property type="evidence" value="ECO:0007669"/>
    <property type="project" value="UniProtKB-KW"/>
</dbReference>
<dbReference type="GO" id="GO:0140662">
    <property type="term" value="F:ATP-dependent protein folding chaperone"/>
    <property type="evidence" value="ECO:0007669"/>
    <property type="project" value="InterPro"/>
</dbReference>
<dbReference type="PANTHER" id="PTHR14187:SF5">
    <property type="entry name" value="HEAT SHOCK 70 KDA PROTEIN 12A"/>
    <property type="match status" value="1"/>
</dbReference>
<dbReference type="InterPro" id="IPR043129">
    <property type="entry name" value="ATPase_NBD"/>
</dbReference>
<proteinExistence type="predicted"/>
<gene>
    <name evidence="4" type="ORF">M0812_23297</name>
</gene>
<evidence type="ECO:0000313" key="5">
    <source>
        <dbReference type="Proteomes" id="UP001146793"/>
    </source>
</evidence>
<dbReference type="InterPro" id="IPR013126">
    <property type="entry name" value="Hsp_70_fam"/>
</dbReference>
<dbReference type="Proteomes" id="UP001146793">
    <property type="component" value="Unassembled WGS sequence"/>
</dbReference>
<dbReference type="Pfam" id="PF00012">
    <property type="entry name" value="HSP70"/>
    <property type="match status" value="1"/>
</dbReference>
<feature type="compositionally biased region" description="Basic and acidic residues" evidence="3">
    <location>
        <begin position="100"/>
        <end position="132"/>
    </location>
</feature>
<comment type="caution">
    <text evidence="4">The sequence shown here is derived from an EMBL/GenBank/DDBJ whole genome shotgun (WGS) entry which is preliminary data.</text>
</comment>
<reference evidence="4" key="1">
    <citation type="submission" date="2022-08" db="EMBL/GenBank/DDBJ databases">
        <title>Novel sulphate-reducing endosymbionts in the free-living metamonad Anaeramoeba.</title>
        <authorList>
            <person name="Jerlstrom-Hultqvist J."/>
            <person name="Cepicka I."/>
            <person name="Gallot-Lavallee L."/>
            <person name="Salas-Leiva D."/>
            <person name="Curtis B.A."/>
            <person name="Zahonova K."/>
            <person name="Pipaliya S."/>
            <person name="Dacks J."/>
            <person name="Roger A.J."/>
        </authorList>
    </citation>
    <scope>NUCLEOTIDE SEQUENCE</scope>
    <source>
        <strain evidence="4">Busselton2</strain>
    </source>
</reference>
<dbReference type="PANTHER" id="PTHR14187">
    <property type="entry name" value="ALPHA KINASE/ELONGATION FACTOR 2 KINASE"/>
    <property type="match status" value="1"/>
</dbReference>
<evidence type="ECO:0000256" key="2">
    <source>
        <dbReference type="ARBA" id="ARBA00022840"/>
    </source>
</evidence>
<feature type="compositionally biased region" description="Acidic residues" evidence="3">
    <location>
        <begin position="90"/>
        <end position="99"/>
    </location>
</feature>
<sequence length="642" mass="73910">MSFPSSSDSDFKIVIGIDFGTSRSGFAYAFTGDKEESIYGKAEWADFKTDSTILIKKNKPGDYRNGAKLEEVVAFGEQATIKYTELLDEEQEDFEDKEQEQEQEKEKEKETEKKTETEKEKEKEKEKKEDKGNGIQKNSLYELFSYYKMQLYQNKSTIKSASGNVFSVYDVIALSLKWLKKQAIAHLKKRTLTLTEEQIKWVLTVPAIWSEKSKSKMVNCAMEAGLIDYPNSKRLALIHEPEAAAIECFFGANKIIKEELFSSGKVLVLDAGSGTIDITVLEINTNTESNEKIKVIIPPKGGNYGSSAIDREFIKFLKEFLQNDDFEQSFEYIDLFSKWMEEKHRVTLDYGQSSKATSTLRIQENLTGGRKLTELVDEWNKKHQGEPSKLIQKSRISTDGIKVKKQFLLSLFETPINNVLKTLDNLFKKHEKQLNEVKYILMVGSYTNSEVLYHRIKQKFENEPYYLSVRVGLNPGKTIVCGAVRYGLNPMTLYSRTYEYHYGLLWLSPFDEKEHRKDKKIDVGEYTLCKDLFKPLIKKNVPIKVGYISPQSFLIQDQDLTVQIFQTKNDLEDGKAYYIDDDGFEFFGKTKIESIRNVENQTTDFAEITLDFKFGETVINICAINKNTQQIFPALIEYSNIN</sequence>
<keyword evidence="2" id="KW-0067">ATP-binding</keyword>